<feature type="transmembrane region" description="Helical" evidence="6">
    <location>
        <begin position="126"/>
        <end position="145"/>
    </location>
</feature>
<dbReference type="Pfam" id="PF00520">
    <property type="entry name" value="Ion_trans"/>
    <property type="match status" value="1"/>
</dbReference>
<dbReference type="InterPro" id="IPR027359">
    <property type="entry name" value="Volt_channel_dom_sf"/>
</dbReference>
<dbReference type="OrthoDB" id="429183at2759"/>
<protein>
    <recommendedName>
        <fullName evidence="7">Ion transport domain-containing protein</fullName>
    </recommendedName>
</protein>
<reference evidence="8" key="1">
    <citation type="submission" date="2013-11" db="EMBL/GenBank/DDBJ databases">
        <title>Genome sequence of the fusiform rust pathogen reveals effectors for host alternation and coevolution with pine.</title>
        <authorList>
            <consortium name="DOE Joint Genome Institute"/>
            <person name="Smith K."/>
            <person name="Pendleton A."/>
            <person name="Kubisiak T."/>
            <person name="Anderson C."/>
            <person name="Salamov A."/>
            <person name="Aerts A."/>
            <person name="Riley R."/>
            <person name="Clum A."/>
            <person name="Lindquist E."/>
            <person name="Ence D."/>
            <person name="Campbell M."/>
            <person name="Kronenberg Z."/>
            <person name="Feau N."/>
            <person name="Dhillon B."/>
            <person name="Hamelin R."/>
            <person name="Burleigh J."/>
            <person name="Smith J."/>
            <person name="Yandell M."/>
            <person name="Nelson C."/>
            <person name="Grigoriev I."/>
            <person name="Davis J."/>
        </authorList>
    </citation>
    <scope>NUCLEOTIDE SEQUENCE</scope>
    <source>
        <strain evidence="8">G11</strain>
    </source>
</reference>
<proteinExistence type="predicted"/>
<organism evidence="8 9">
    <name type="scientific">Cronartium quercuum f. sp. fusiforme G11</name>
    <dbReference type="NCBI Taxonomy" id="708437"/>
    <lineage>
        <taxon>Eukaryota</taxon>
        <taxon>Fungi</taxon>
        <taxon>Dikarya</taxon>
        <taxon>Basidiomycota</taxon>
        <taxon>Pucciniomycotina</taxon>
        <taxon>Pucciniomycetes</taxon>
        <taxon>Pucciniales</taxon>
        <taxon>Coleosporiaceae</taxon>
        <taxon>Cronartium</taxon>
    </lineage>
</organism>
<keyword evidence="2 6" id="KW-0812">Transmembrane</keyword>
<dbReference type="GO" id="GO:0005216">
    <property type="term" value="F:monoatomic ion channel activity"/>
    <property type="evidence" value="ECO:0007669"/>
    <property type="project" value="InterPro"/>
</dbReference>
<gene>
    <name evidence="8" type="ORF">CROQUDRAFT_658011</name>
</gene>
<keyword evidence="3 6" id="KW-1133">Transmembrane helix</keyword>
<name>A0A9P6NHG9_9BASI</name>
<accession>A0A9P6NHG9</accession>
<feature type="domain" description="Ion transport" evidence="7">
    <location>
        <begin position="67"/>
        <end position="176"/>
    </location>
</feature>
<dbReference type="Gene3D" id="1.20.120.350">
    <property type="entry name" value="Voltage-gated potassium channels. Chain C"/>
    <property type="match status" value="1"/>
</dbReference>
<evidence type="ECO:0000256" key="4">
    <source>
        <dbReference type="ARBA" id="ARBA00023136"/>
    </source>
</evidence>
<feature type="region of interest" description="Disordered" evidence="5">
    <location>
        <begin position="215"/>
        <end position="251"/>
    </location>
</feature>
<evidence type="ECO:0000313" key="8">
    <source>
        <dbReference type="EMBL" id="KAG0146038.1"/>
    </source>
</evidence>
<sequence>MSSSNHSDQLVQPSSRLDINHSIHSTNLNISNQSNNPVPSRSHYYLSREELIQGIANRFVFSQAYIYLYLSMAILSLTTVILSILSECPTLAFYILEIIINLAMILEVGIRLVAFGKQFWKSPFNWLDLAITIFCLVTLVIIFFQGCKAKKEEVLDTFLLVIRNGIQFFRLALMLRRSGKNIFTSIKPIDLENAIHQGDASFFLDLDLDEEEEAIRRSHTARSKARSTPTRGSSDPASVPFLNDQDVVEEN</sequence>
<dbReference type="PANTHER" id="PTHR38483:SF1">
    <property type="entry name" value="ION TRANSPORT DOMAIN-CONTAINING PROTEIN"/>
    <property type="match status" value="1"/>
</dbReference>
<comment type="subcellular location">
    <subcellularLocation>
        <location evidence="1">Membrane</location>
        <topology evidence="1">Multi-pass membrane protein</topology>
    </subcellularLocation>
</comment>
<dbReference type="PANTHER" id="PTHR38483">
    <property type="entry name" value="CHROMOSOME 1, WHOLE GENOME SHOTGUN SEQUENCE"/>
    <property type="match status" value="1"/>
</dbReference>
<dbReference type="AlphaFoldDB" id="A0A9P6NHG9"/>
<feature type="compositionally biased region" description="Polar residues" evidence="5">
    <location>
        <begin position="226"/>
        <end position="236"/>
    </location>
</feature>
<dbReference type="EMBL" id="MU167267">
    <property type="protein sequence ID" value="KAG0146038.1"/>
    <property type="molecule type" value="Genomic_DNA"/>
</dbReference>
<evidence type="ECO:0000256" key="5">
    <source>
        <dbReference type="SAM" id="MobiDB-lite"/>
    </source>
</evidence>
<comment type="caution">
    <text evidence="8">The sequence shown here is derived from an EMBL/GenBank/DDBJ whole genome shotgun (WGS) entry which is preliminary data.</text>
</comment>
<evidence type="ECO:0000256" key="2">
    <source>
        <dbReference type="ARBA" id="ARBA00022692"/>
    </source>
</evidence>
<evidence type="ECO:0000259" key="7">
    <source>
        <dbReference type="Pfam" id="PF00520"/>
    </source>
</evidence>
<feature type="transmembrane region" description="Helical" evidence="6">
    <location>
        <begin position="66"/>
        <end position="85"/>
    </location>
</feature>
<evidence type="ECO:0000256" key="1">
    <source>
        <dbReference type="ARBA" id="ARBA00004141"/>
    </source>
</evidence>
<dbReference type="InterPro" id="IPR005821">
    <property type="entry name" value="Ion_trans_dom"/>
</dbReference>
<keyword evidence="4 6" id="KW-0472">Membrane</keyword>
<dbReference type="Proteomes" id="UP000886653">
    <property type="component" value="Unassembled WGS sequence"/>
</dbReference>
<feature type="transmembrane region" description="Helical" evidence="6">
    <location>
        <begin position="91"/>
        <end position="114"/>
    </location>
</feature>
<evidence type="ECO:0000313" key="9">
    <source>
        <dbReference type="Proteomes" id="UP000886653"/>
    </source>
</evidence>
<dbReference type="GO" id="GO:0016020">
    <property type="term" value="C:membrane"/>
    <property type="evidence" value="ECO:0007669"/>
    <property type="project" value="UniProtKB-SubCell"/>
</dbReference>
<evidence type="ECO:0000256" key="6">
    <source>
        <dbReference type="SAM" id="Phobius"/>
    </source>
</evidence>
<evidence type="ECO:0000256" key="3">
    <source>
        <dbReference type="ARBA" id="ARBA00022989"/>
    </source>
</evidence>
<keyword evidence="9" id="KW-1185">Reference proteome</keyword>